<organism evidence="2 3">
    <name type="scientific">Drosophila lebanonensis</name>
    <name type="common">Fruit fly</name>
    <name type="synonym">Scaptodrosophila lebanonensis</name>
    <dbReference type="NCBI Taxonomy" id="7225"/>
    <lineage>
        <taxon>Eukaryota</taxon>
        <taxon>Metazoa</taxon>
        <taxon>Ecdysozoa</taxon>
        <taxon>Arthropoda</taxon>
        <taxon>Hexapoda</taxon>
        <taxon>Insecta</taxon>
        <taxon>Pterygota</taxon>
        <taxon>Neoptera</taxon>
        <taxon>Endopterygota</taxon>
        <taxon>Diptera</taxon>
        <taxon>Brachycera</taxon>
        <taxon>Muscomorpha</taxon>
        <taxon>Ephydroidea</taxon>
        <taxon>Drosophilidae</taxon>
        <taxon>Scaptodrosophila</taxon>
    </lineage>
</organism>
<proteinExistence type="predicted"/>
<evidence type="ECO:0000313" key="2">
    <source>
        <dbReference type="Proteomes" id="UP000504634"/>
    </source>
</evidence>
<keyword evidence="1" id="KW-0812">Transmembrane</keyword>
<dbReference type="AlphaFoldDB" id="A0A6J2TIZ2"/>
<feature type="transmembrane region" description="Helical" evidence="1">
    <location>
        <begin position="7"/>
        <end position="24"/>
    </location>
</feature>
<name>A0A6J2TIZ2_DROLE</name>
<gene>
    <name evidence="3" type="primary">LOC115625648</name>
</gene>
<reference evidence="3" key="1">
    <citation type="submission" date="2025-08" db="UniProtKB">
        <authorList>
            <consortium name="RefSeq"/>
        </authorList>
    </citation>
    <scope>IDENTIFICATION</scope>
    <source>
        <strain evidence="3">11010-0011.00</strain>
        <tissue evidence="3">Whole body</tissue>
    </source>
</reference>
<feature type="transmembrane region" description="Helical" evidence="1">
    <location>
        <begin position="44"/>
        <end position="61"/>
    </location>
</feature>
<dbReference type="Proteomes" id="UP000504634">
    <property type="component" value="Unplaced"/>
</dbReference>
<evidence type="ECO:0000313" key="3">
    <source>
        <dbReference type="RefSeq" id="XP_030376636.1"/>
    </source>
</evidence>
<sequence length="187" mass="21699">MFQKRLVEIFTLVFYWLVAMKWIYAYVSEKKWVEYSLDHMGNTVYTHGLFLLAVIVGYVVLYRMVMFTYMKCKVCDIKMWHDLKKMKEDPEAQLSRKTEYKPVHNVDVVDGHKMIRTISSPLLVERDLAMIHTKHETRPLRSNTLRAAPPVPPTPPGMARKLSLGVIVTPDRLESAPLKKFASEGTI</sequence>
<keyword evidence="2" id="KW-1185">Reference proteome</keyword>
<evidence type="ECO:0000256" key="1">
    <source>
        <dbReference type="SAM" id="Phobius"/>
    </source>
</evidence>
<keyword evidence="1" id="KW-0472">Membrane</keyword>
<dbReference type="GeneID" id="115625648"/>
<dbReference type="OrthoDB" id="7846393at2759"/>
<dbReference type="RefSeq" id="XP_030376636.1">
    <property type="nucleotide sequence ID" value="XM_030520776.1"/>
</dbReference>
<accession>A0A6J2TIZ2</accession>
<protein>
    <submittedName>
        <fullName evidence="3">Uncharacterized protein LOC115625648</fullName>
    </submittedName>
</protein>
<keyword evidence="1" id="KW-1133">Transmembrane helix</keyword>